<dbReference type="InterPro" id="IPR006683">
    <property type="entry name" value="Thioestr_dom"/>
</dbReference>
<dbReference type="CDD" id="cd03442">
    <property type="entry name" value="BFIT_BACH"/>
    <property type="match status" value="2"/>
</dbReference>
<dbReference type="SUPFAM" id="SSF54637">
    <property type="entry name" value="Thioesterase/thiol ester dehydrase-isomerase"/>
    <property type="match status" value="2"/>
</dbReference>
<dbReference type="Gene3D" id="3.10.129.10">
    <property type="entry name" value="Hotdog Thioesterase"/>
    <property type="match status" value="2"/>
</dbReference>
<dbReference type="GO" id="GO:0005829">
    <property type="term" value="C:cytosol"/>
    <property type="evidence" value="ECO:0007669"/>
    <property type="project" value="TreeGrafter"/>
</dbReference>
<dbReference type="Proteomes" id="UP000271241">
    <property type="component" value="Unassembled WGS sequence"/>
</dbReference>
<evidence type="ECO:0000259" key="2">
    <source>
        <dbReference type="PROSITE" id="PS51770"/>
    </source>
</evidence>
<dbReference type="STRING" id="78915.A0A4P9XN88"/>
<keyword evidence="1" id="KW-0378">Hydrolase</keyword>
<dbReference type="EMBL" id="KZ992728">
    <property type="protein sequence ID" value="RKP07375.1"/>
    <property type="molecule type" value="Genomic_DNA"/>
</dbReference>
<dbReference type="Pfam" id="PF03061">
    <property type="entry name" value="4HBT"/>
    <property type="match status" value="2"/>
</dbReference>
<dbReference type="PANTHER" id="PTHR11049">
    <property type="entry name" value="ACYL COENZYME A THIOESTER HYDROLASE"/>
    <property type="match status" value="1"/>
</dbReference>
<organism evidence="3 4">
    <name type="scientific">Thamnocephalis sphaerospora</name>
    <dbReference type="NCBI Taxonomy" id="78915"/>
    <lineage>
        <taxon>Eukaryota</taxon>
        <taxon>Fungi</taxon>
        <taxon>Fungi incertae sedis</taxon>
        <taxon>Zoopagomycota</taxon>
        <taxon>Zoopagomycotina</taxon>
        <taxon>Zoopagomycetes</taxon>
        <taxon>Zoopagales</taxon>
        <taxon>Sigmoideomycetaceae</taxon>
        <taxon>Thamnocephalis</taxon>
    </lineage>
</organism>
<dbReference type="InterPro" id="IPR029069">
    <property type="entry name" value="HotDog_dom_sf"/>
</dbReference>
<dbReference type="PROSITE" id="PS51770">
    <property type="entry name" value="HOTDOG_ACOT"/>
    <property type="match status" value="2"/>
</dbReference>
<evidence type="ECO:0000313" key="4">
    <source>
        <dbReference type="Proteomes" id="UP000271241"/>
    </source>
</evidence>
<dbReference type="GO" id="GO:0052816">
    <property type="term" value="F:long-chain fatty acyl-CoA hydrolase activity"/>
    <property type="evidence" value="ECO:0007669"/>
    <property type="project" value="TreeGrafter"/>
</dbReference>
<protein>
    <submittedName>
        <fullName evidence="3">HotDog domain-containing protein</fullName>
    </submittedName>
</protein>
<name>A0A4P9XN88_9FUNG</name>
<dbReference type="PANTHER" id="PTHR11049:SF16">
    <property type="entry name" value="PROTEIN VDLD"/>
    <property type="match status" value="1"/>
</dbReference>
<evidence type="ECO:0000256" key="1">
    <source>
        <dbReference type="ARBA" id="ARBA00022801"/>
    </source>
</evidence>
<keyword evidence="4" id="KW-1185">Reference proteome</keyword>
<accession>A0A4P9XN88</accession>
<feature type="domain" description="HotDog ACOT-type" evidence="2">
    <location>
        <begin position="1"/>
        <end position="107"/>
    </location>
</feature>
<dbReference type="GO" id="GO:0006637">
    <property type="term" value="P:acyl-CoA metabolic process"/>
    <property type="evidence" value="ECO:0007669"/>
    <property type="project" value="TreeGrafter"/>
</dbReference>
<dbReference type="InterPro" id="IPR040170">
    <property type="entry name" value="Cytosol_ACT"/>
</dbReference>
<sequence length="312" mass="35084">MSRMILPGDADMRGYAFGGNILAWMDVCAGTSANRFAGLPCVTASVDAVHFVSPIRVGDTAILTAMVNRSWKSSMEVGVHVEAEDMLSGERRVCSYAKMTFVAMRNQKPAPVPELVPQSPVEKSRWLLAELSRQKRYEMQSVPLLLRKDIRLRWHLVIPIRALSFEWVFTEHVNPLDITFGGNIMRWMHFAASVTASRHARAHLLLASIDRLQFVNPVMVGEVVAIRTIVSQAFNSSMELYITVNARDHCGGSARLSNEAFMTFVAVNERGRAIRVPGMHFESADERICADAADQRRARRLEERRLLKDMLV</sequence>
<dbReference type="OrthoDB" id="3184331at2759"/>
<proteinExistence type="predicted"/>
<evidence type="ECO:0000313" key="3">
    <source>
        <dbReference type="EMBL" id="RKP07375.1"/>
    </source>
</evidence>
<dbReference type="AlphaFoldDB" id="A0A4P9XN88"/>
<dbReference type="InterPro" id="IPR033120">
    <property type="entry name" value="HOTDOG_ACOT"/>
</dbReference>
<reference evidence="4" key="1">
    <citation type="journal article" date="2018" name="Nat. Microbiol.">
        <title>Leveraging single-cell genomics to expand the fungal tree of life.</title>
        <authorList>
            <person name="Ahrendt S.R."/>
            <person name="Quandt C.A."/>
            <person name="Ciobanu D."/>
            <person name="Clum A."/>
            <person name="Salamov A."/>
            <person name="Andreopoulos B."/>
            <person name="Cheng J.F."/>
            <person name="Woyke T."/>
            <person name="Pelin A."/>
            <person name="Henrissat B."/>
            <person name="Reynolds N.K."/>
            <person name="Benny G.L."/>
            <person name="Smith M.E."/>
            <person name="James T.Y."/>
            <person name="Grigoriev I.V."/>
        </authorList>
    </citation>
    <scope>NUCLEOTIDE SEQUENCE [LARGE SCALE GENOMIC DNA]</scope>
    <source>
        <strain evidence="4">RSA 1356</strain>
    </source>
</reference>
<gene>
    <name evidence="3" type="ORF">THASP1DRAFT_30800</name>
</gene>
<feature type="domain" description="HotDog ACOT-type" evidence="2">
    <location>
        <begin position="158"/>
        <end position="270"/>
    </location>
</feature>